<dbReference type="Proteomes" id="UP001160148">
    <property type="component" value="Unassembled WGS sequence"/>
</dbReference>
<dbReference type="Pfam" id="PF21789">
    <property type="entry name" value="TNP-like_RNaseH_C"/>
    <property type="match status" value="1"/>
</dbReference>
<reference evidence="4 5" key="1">
    <citation type="submission" date="2023-01" db="EMBL/GenBank/DDBJ databases">
        <authorList>
            <person name="Whitehead M."/>
        </authorList>
    </citation>
    <scope>NUCLEOTIDE SEQUENCE [LARGE SCALE GENOMIC DNA]</scope>
</reference>
<evidence type="ECO:0000259" key="3">
    <source>
        <dbReference type="Pfam" id="PF21789"/>
    </source>
</evidence>
<feature type="domain" description="Transposable element P transposase-like RNase H C-terminal" evidence="3">
    <location>
        <begin position="324"/>
        <end position="358"/>
    </location>
</feature>
<evidence type="ECO:0000313" key="5">
    <source>
        <dbReference type="Proteomes" id="UP001160148"/>
    </source>
</evidence>
<evidence type="ECO:0000259" key="2">
    <source>
        <dbReference type="Pfam" id="PF21788"/>
    </source>
</evidence>
<proteinExistence type="predicted"/>
<feature type="domain" description="Transposable element P transposase-like RNase H" evidence="1">
    <location>
        <begin position="1"/>
        <end position="103"/>
    </location>
</feature>
<dbReference type="EMBL" id="CARXXK010000001">
    <property type="protein sequence ID" value="CAI6349854.1"/>
    <property type="molecule type" value="Genomic_DNA"/>
</dbReference>
<sequence>MFLRESLNVNSQTLTYCGLEDFGGEVDSSELKANHALVFMFQSLALNFTQPIAVFASHGPVKGLVLAQLVIKAICLLENIGCRVEGVVSDGASTNRKLWVELGISGQKDNVSNSFQNPLDPKRQIFMFADAPHLIKNVRNRLYNKKSLRESPEKAFIRWSHYQDVYNNDVNRNLNSPTRVCPKISLRHIEVDGFSKMSVKLATQIFSDSMAKGIEFYREYVGIESLKNSYETQIFTDRFNKLFDVFNRKHPGEGIKKNSLDFQVLEDNLVWLNRWEEQVETKKITKDEYLTQNTADGLRVTIKSTLELTKYLLDKCGFKYVLTCKTNQDRVEQFFGMTRQASGPNEHPSTPTFLQVYKMLSIYSLLKPPKTGNCKVLEQNTQQTITINDFKSTINIENVSERIEKIETLKKKLDSLIINDVDVDDIFDGNIHNYYKANVEDCVLYYICGYITKNLTKQIKCKDCLTVITGKKTYSDKPEATFLNIKSRGGLTYPNEFIFRLLTAVENSFAKHCENNNVFLLTIDDFFNNNKSIGFPCKIHKKEVLSHIISNFIIMRMRQYSLINNKNKPKMNAKKKKFAKLVNT</sequence>
<protein>
    <recommendedName>
        <fullName evidence="6">Transposable element P transposase</fullName>
    </recommendedName>
</protein>
<evidence type="ECO:0000313" key="4">
    <source>
        <dbReference type="EMBL" id="CAI6349854.1"/>
    </source>
</evidence>
<evidence type="ECO:0000259" key="1">
    <source>
        <dbReference type="Pfam" id="PF21787"/>
    </source>
</evidence>
<dbReference type="PANTHER" id="PTHR47577:SF2">
    <property type="entry name" value="THAP DOMAIN CONTAINING 9"/>
    <property type="match status" value="1"/>
</dbReference>
<evidence type="ECO:0008006" key="6">
    <source>
        <dbReference type="Google" id="ProtNLM"/>
    </source>
</evidence>
<dbReference type="Pfam" id="PF21788">
    <property type="entry name" value="TNP-like_GBD"/>
    <property type="match status" value="1"/>
</dbReference>
<dbReference type="AlphaFoldDB" id="A0AAV0W255"/>
<accession>A0AAV0W255</accession>
<dbReference type="InterPro" id="IPR048367">
    <property type="entry name" value="TNP-like_RNaseH_C"/>
</dbReference>
<dbReference type="PANTHER" id="PTHR47577">
    <property type="entry name" value="THAP DOMAIN-CONTAINING PROTEIN 6"/>
    <property type="match status" value="1"/>
</dbReference>
<feature type="domain" description="Transposable element P transposase-like GTP-binding insertion" evidence="2">
    <location>
        <begin position="133"/>
        <end position="251"/>
    </location>
</feature>
<comment type="caution">
    <text evidence="4">The sequence shown here is derived from an EMBL/GenBank/DDBJ whole genome shotgun (WGS) entry which is preliminary data.</text>
</comment>
<dbReference type="Pfam" id="PF21787">
    <property type="entry name" value="TNP-like_RNaseH_N"/>
    <property type="match status" value="1"/>
</dbReference>
<gene>
    <name evidence="4" type="ORF">MEUPH1_LOCUS6374</name>
</gene>
<dbReference type="InterPro" id="IPR048366">
    <property type="entry name" value="TNP-like_GBD"/>
</dbReference>
<name>A0AAV0W255_9HEMI</name>
<organism evidence="4 5">
    <name type="scientific">Macrosiphum euphorbiae</name>
    <name type="common">potato aphid</name>
    <dbReference type="NCBI Taxonomy" id="13131"/>
    <lineage>
        <taxon>Eukaryota</taxon>
        <taxon>Metazoa</taxon>
        <taxon>Ecdysozoa</taxon>
        <taxon>Arthropoda</taxon>
        <taxon>Hexapoda</taxon>
        <taxon>Insecta</taxon>
        <taxon>Pterygota</taxon>
        <taxon>Neoptera</taxon>
        <taxon>Paraneoptera</taxon>
        <taxon>Hemiptera</taxon>
        <taxon>Sternorrhyncha</taxon>
        <taxon>Aphidomorpha</taxon>
        <taxon>Aphidoidea</taxon>
        <taxon>Aphididae</taxon>
        <taxon>Macrosiphini</taxon>
        <taxon>Macrosiphum</taxon>
    </lineage>
</organism>
<keyword evidence="5" id="KW-1185">Reference proteome</keyword>
<dbReference type="InterPro" id="IPR048365">
    <property type="entry name" value="TNP-like_RNaseH_N"/>
</dbReference>